<dbReference type="InterPro" id="IPR037401">
    <property type="entry name" value="SnoaL-like"/>
</dbReference>
<name>A0A8K0STU6_9HYPO</name>
<evidence type="ECO:0000313" key="3">
    <source>
        <dbReference type="Proteomes" id="UP000813444"/>
    </source>
</evidence>
<feature type="domain" description="SnoaL-like" evidence="1">
    <location>
        <begin position="10"/>
        <end position="140"/>
    </location>
</feature>
<protein>
    <recommendedName>
        <fullName evidence="1">SnoaL-like domain-containing protein</fullName>
    </recommendedName>
</protein>
<dbReference type="Proteomes" id="UP000813444">
    <property type="component" value="Unassembled WGS sequence"/>
</dbReference>
<organism evidence="2 3">
    <name type="scientific">Stachybotrys elegans</name>
    <dbReference type="NCBI Taxonomy" id="80388"/>
    <lineage>
        <taxon>Eukaryota</taxon>
        <taxon>Fungi</taxon>
        <taxon>Dikarya</taxon>
        <taxon>Ascomycota</taxon>
        <taxon>Pezizomycotina</taxon>
        <taxon>Sordariomycetes</taxon>
        <taxon>Hypocreomycetidae</taxon>
        <taxon>Hypocreales</taxon>
        <taxon>Stachybotryaceae</taxon>
        <taxon>Stachybotrys</taxon>
    </lineage>
</organism>
<dbReference type="InterPro" id="IPR032710">
    <property type="entry name" value="NTF2-like_dom_sf"/>
</dbReference>
<sequence length="166" mass="18995">MSHVSPEVALAITRQKARYARYADTKQWDKWADLALPDATMAYLLTDGKPLAMGPQLTVWDSSKASAAFFEKFFRSMESLHNIAPGDFEAVAPDEVKAIFGFEDQVLSAHLPWLLEIRGGGYYYETWKLVDGEWYIKELRMRRTYQKESLLVQVGVWVAKLLDISI</sequence>
<dbReference type="Pfam" id="PF13577">
    <property type="entry name" value="SnoaL_4"/>
    <property type="match status" value="1"/>
</dbReference>
<dbReference type="SUPFAM" id="SSF54427">
    <property type="entry name" value="NTF2-like"/>
    <property type="match status" value="1"/>
</dbReference>
<accession>A0A8K0STU6</accession>
<reference evidence="2" key="1">
    <citation type="journal article" date="2021" name="Nat. Commun.">
        <title>Genetic determinants of endophytism in the Arabidopsis root mycobiome.</title>
        <authorList>
            <person name="Mesny F."/>
            <person name="Miyauchi S."/>
            <person name="Thiergart T."/>
            <person name="Pickel B."/>
            <person name="Atanasova L."/>
            <person name="Karlsson M."/>
            <person name="Huettel B."/>
            <person name="Barry K.W."/>
            <person name="Haridas S."/>
            <person name="Chen C."/>
            <person name="Bauer D."/>
            <person name="Andreopoulos W."/>
            <person name="Pangilinan J."/>
            <person name="LaButti K."/>
            <person name="Riley R."/>
            <person name="Lipzen A."/>
            <person name="Clum A."/>
            <person name="Drula E."/>
            <person name="Henrissat B."/>
            <person name="Kohler A."/>
            <person name="Grigoriev I.V."/>
            <person name="Martin F.M."/>
            <person name="Hacquard S."/>
        </authorList>
    </citation>
    <scope>NUCLEOTIDE SEQUENCE</scope>
    <source>
        <strain evidence="2">MPI-CAGE-CH-0235</strain>
    </source>
</reference>
<evidence type="ECO:0000259" key="1">
    <source>
        <dbReference type="Pfam" id="PF13577"/>
    </source>
</evidence>
<dbReference type="AlphaFoldDB" id="A0A8K0STU6"/>
<dbReference type="Gene3D" id="3.10.450.50">
    <property type="match status" value="1"/>
</dbReference>
<keyword evidence="3" id="KW-1185">Reference proteome</keyword>
<evidence type="ECO:0000313" key="2">
    <source>
        <dbReference type="EMBL" id="KAH7320598.1"/>
    </source>
</evidence>
<dbReference type="EMBL" id="JAGPNK010000005">
    <property type="protein sequence ID" value="KAH7320598.1"/>
    <property type="molecule type" value="Genomic_DNA"/>
</dbReference>
<comment type="caution">
    <text evidence="2">The sequence shown here is derived from an EMBL/GenBank/DDBJ whole genome shotgun (WGS) entry which is preliminary data.</text>
</comment>
<proteinExistence type="predicted"/>
<gene>
    <name evidence="2" type="ORF">B0I35DRAFT_197926</name>
</gene>
<dbReference type="OrthoDB" id="4456362at2759"/>